<protein>
    <submittedName>
        <fullName evidence="8">Probable D-aspartate oxidase</fullName>
    </submittedName>
</protein>
<dbReference type="SUPFAM" id="SSF51971">
    <property type="entry name" value="Nucleotide-binding domain"/>
    <property type="match status" value="1"/>
</dbReference>
<evidence type="ECO:0000256" key="6">
    <source>
        <dbReference type="SAM" id="SignalP"/>
    </source>
</evidence>
<reference evidence="8 9" key="1">
    <citation type="submission" date="2016-03" db="EMBL/GenBank/DDBJ databases">
        <authorList>
            <person name="Ploux O."/>
        </authorList>
    </citation>
    <scope>NUCLEOTIDE SEQUENCE [LARGE SCALE GENOMIC DNA]</scope>
    <source>
        <strain evidence="8 9">UAMH 11012</strain>
    </source>
</reference>
<evidence type="ECO:0000256" key="3">
    <source>
        <dbReference type="ARBA" id="ARBA00022630"/>
    </source>
</evidence>
<feature type="chain" id="PRO_5012634580" evidence="6">
    <location>
        <begin position="21"/>
        <end position="349"/>
    </location>
</feature>
<sequence length="349" mass="38483">MPKKETIVVVGAGILGLTSALRIQERADSKTEILIVAREFPSDRSIDYASPWAGAHYRPIPATTPQDIKEHALSRVTYQLLKQEAAVEPAAGIIFLDGFDYLQTPSDAYVELRGGYAEIDGFRLLEKAELPEGSVWGAKYRTWCLNSPVYCAHLLRKFVLKGGKTKRHRLNSIEEAFSMASDINTVVNCSGFGFGDPNVFTTRGQTCLVSNPCDRTITQQNSDGSWSFVIPRPLHGGTIVGGTKEPNDWTSEVSLETRDVILQRVATMFPQILNAEGKFDVVEDIVGRRPTRRGGLRLEVEWVGEADASRKIVHAYGAGGRGYELSWGVAKEVVELVYGDKTSKMKSSL</sequence>
<dbReference type="GO" id="GO:0019478">
    <property type="term" value="P:D-amino acid catabolic process"/>
    <property type="evidence" value="ECO:0007669"/>
    <property type="project" value="TreeGrafter"/>
</dbReference>
<proteinExistence type="inferred from homology"/>
<evidence type="ECO:0000256" key="2">
    <source>
        <dbReference type="ARBA" id="ARBA00006730"/>
    </source>
</evidence>
<dbReference type="STRING" id="576137.A0A1L7XF45"/>
<evidence type="ECO:0000259" key="7">
    <source>
        <dbReference type="Pfam" id="PF01266"/>
    </source>
</evidence>
<keyword evidence="3" id="KW-0285">Flavoprotein</keyword>
<dbReference type="PIRSF" id="PIRSF000189">
    <property type="entry name" value="D-aa_oxidase"/>
    <property type="match status" value="1"/>
</dbReference>
<accession>A0A1L7XF45</accession>
<evidence type="ECO:0000256" key="5">
    <source>
        <dbReference type="ARBA" id="ARBA00023002"/>
    </source>
</evidence>
<dbReference type="GO" id="GO:0071949">
    <property type="term" value="F:FAD binding"/>
    <property type="evidence" value="ECO:0007669"/>
    <property type="project" value="InterPro"/>
</dbReference>
<keyword evidence="5" id="KW-0560">Oxidoreductase</keyword>
<dbReference type="OrthoDB" id="2015447at2759"/>
<feature type="signal peptide" evidence="6">
    <location>
        <begin position="1"/>
        <end position="20"/>
    </location>
</feature>
<evidence type="ECO:0000313" key="8">
    <source>
        <dbReference type="EMBL" id="CZR63596.1"/>
    </source>
</evidence>
<gene>
    <name evidence="8" type="ORF">PAC_13493</name>
</gene>
<keyword evidence="4" id="KW-0274">FAD</keyword>
<evidence type="ECO:0000256" key="4">
    <source>
        <dbReference type="ARBA" id="ARBA00022827"/>
    </source>
</evidence>
<organism evidence="8 9">
    <name type="scientific">Phialocephala subalpina</name>
    <dbReference type="NCBI Taxonomy" id="576137"/>
    <lineage>
        <taxon>Eukaryota</taxon>
        <taxon>Fungi</taxon>
        <taxon>Dikarya</taxon>
        <taxon>Ascomycota</taxon>
        <taxon>Pezizomycotina</taxon>
        <taxon>Leotiomycetes</taxon>
        <taxon>Helotiales</taxon>
        <taxon>Mollisiaceae</taxon>
        <taxon>Phialocephala</taxon>
        <taxon>Phialocephala fortinii species complex</taxon>
    </lineage>
</organism>
<dbReference type="GO" id="GO:0005737">
    <property type="term" value="C:cytoplasm"/>
    <property type="evidence" value="ECO:0007669"/>
    <property type="project" value="TreeGrafter"/>
</dbReference>
<comment type="cofactor">
    <cofactor evidence="1">
        <name>FAD</name>
        <dbReference type="ChEBI" id="CHEBI:57692"/>
    </cofactor>
</comment>
<dbReference type="InterPro" id="IPR006181">
    <property type="entry name" value="D-amino_acid_oxidase_CS"/>
</dbReference>
<dbReference type="AlphaFoldDB" id="A0A1L7XF45"/>
<dbReference type="Gene3D" id="3.30.9.10">
    <property type="entry name" value="D-Amino Acid Oxidase, subunit A, domain 2"/>
    <property type="match status" value="1"/>
</dbReference>
<dbReference type="EMBL" id="FJOG01000024">
    <property type="protein sequence ID" value="CZR63596.1"/>
    <property type="molecule type" value="Genomic_DNA"/>
</dbReference>
<dbReference type="PROSITE" id="PS00677">
    <property type="entry name" value="DAO"/>
    <property type="match status" value="1"/>
</dbReference>
<dbReference type="PANTHER" id="PTHR11530:SF26">
    <property type="entry name" value="FAD DEPENDENT OXIDOREDUCTASE SUPERFAMILY (AFU_ORTHOLOGUE AFUA_5G13940)"/>
    <property type="match status" value="1"/>
</dbReference>
<dbReference type="InterPro" id="IPR023209">
    <property type="entry name" value="DAO"/>
</dbReference>
<dbReference type="GO" id="GO:0003884">
    <property type="term" value="F:D-amino-acid oxidase activity"/>
    <property type="evidence" value="ECO:0007669"/>
    <property type="project" value="InterPro"/>
</dbReference>
<evidence type="ECO:0000313" key="9">
    <source>
        <dbReference type="Proteomes" id="UP000184330"/>
    </source>
</evidence>
<dbReference type="PANTHER" id="PTHR11530">
    <property type="entry name" value="D-AMINO ACID OXIDASE"/>
    <property type="match status" value="1"/>
</dbReference>
<keyword evidence="6" id="KW-0732">Signal</keyword>
<dbReference type="Pfam" id="PF01266">
    <property type="entry name" value="DAO"/>
    <property type="match status" value="1"/>
</dbReference>
<keyword evidence="9" id="KW-1185">Reference proteome</keyword>
<dbReference type="InterPro" id="IPR006076">
    <property type="entry name" value="FAD-dep_OxRdtase"/>
</dbReference>
<dbReference type="Gene3D" id="3.40.50.720">
    <property type="entry name" value="NAD(P)-binding Rossmann-like Domain"/>
    <property type="match status" value="1"/>
</dbReference>
<feature type="domain" description="FAD dependent oxidoreductase" evidence="7">
    <location>
        <begin position="7"/>
        <end position="336"/>
    </location>
</feature>
<dbReference type="SUPFAM" id="SSF54373">
    <property type="entry name" value="FAD-linked reductases, C-terminal domain"/>
    <property type="match status" value="1"/>
</dbReference>
<name>A0A1L7XF45_9HELO</name>
<dbReference type="Proteomes" id="UP000184330">
    <property type="component" value="Unassembled WGS sequence"/>
</dbReference>
<comment type="similarity">
    <text evidence="2">Belongs to the DAMOX/DASOX family.</text>
</comment>
<evidence type="ECO:0000256" key="1">
    <source>
        <dbReference type="ARBA" id="ARBA00001974"/>
    </source>
</evidence>